<evidence type="ECO:0008006" key="3">
    <source>
        <dbReference type="Google" id="ProtNLM"/>
    </source>
</evidence>
<protein>
    <recommendedName>
        <fullName evidence="3">Leucine Rich repeats (2 copies)</fullName>
    </recommendedName>
</protein>
<dbReference type="Gene3D" id="3.80.10.10">
    <property type="entry name" value="Ribonuclease Inhibitor"/>
    <property type="match status" value="1"/>
</dbReference>
<sequence>MVRTAYPTTLIIVEWENMCNKKNNPINWLLCGIAFTVFVLLAIWFGGEYYFEWKDCKIQQEIRDAGGVSSTHGGFQDDTQYIYGTDKQAIPALQILIKHRIPKRLYFKDKSLTDEKIWVAGKSGTPWLKAITDKSMKYVGQMTWLQSLHLMGNQISDEGIKHLKRMDNLSEINLMGTMVTDHGLKYLAGLSSLKIISVQNTFVTSDGLEWLMNQIPSLNNDRMQEQLQNIRALEKQAIKNK</sequence>
<organism evidence="2">
    <name type="scientific">hydrothermal vent metagenome</name>
    <dbReference type="NCBI Taxonomy" id="652676"/>
    <lineage>
        <taxon>unclassified sequences</taxon>
        <taxon>metagenomes</taxon>
        <taxon>ecological metagenomes</taxon>
    </lineage>
</organism>
<feature type="transmembrane region" description="Helical" evidence="1">
    <location>
        <begin position="26"/>
        <end position="47"/>
    </location>
</feature>
<dbReference type="SUPFAM" id="SSF52047">
    <property type="entry name" value="RNI-like"/>
    <property type="match status" value="1"/>
</dbReference>
<accession>A0A3B1E0Z5</accession>
<proteinExistence type="predicted"/>
<dbReference type="AlphaFoldDB" id="A0A3B1E0Z5"/>
<evidence type="ECO:0000313" key="2">
    <source>
        <dbReference type="EMBL" id="VAX42598.1"/>
    </source>
</evidence>
<dbReference type="InterPro" id="IPR032675">
    <property type="entry name" value="LRR_dom_sf"/>
</dbReference>
<reference evidence="2" key="1">
    <citation type="submission" date="2018-06" db="EMBL/GenBank/DDBJ databases">
        <authorList>
            <person name="Zhirakovskaya E."/>
        </authorList>
    </citation>
    <scope>NUCLEOTIDE SEQUENCE</scope>
</reference>
<gene>
    <name evidence="2" type="ORF">MNBD_PLANCTO02-759</name>
</gene>
<name>A0A3B1E0Z5_9ZZZZ</name>
<keyword evidence="1" id="KW-0472">Membrane</keyword>
<keyword evidence="1" id="KW-0812">Transmembrane</keyword>
<evidence type="ECO:0000256" key="1">
    <source>
        <dbReference type="SAM" id="Phobius"/>
    </source>
</evidence>
<dbReference type="EMBL" id="UOGL01000670">
    <property type="protein sequence ID" value="VAX42598.1"/>
    <property type="molecule type" value="Genomic_DNA"/>
</dbReference>
<dbReference type="InterPro" id="IPR001611">
    <property type="entry name" value="Leu-rich_rpt"/>
</dbReference>
<dbReference type="Pfam" id="PF13516">
    <property type="entry name" value="LRR_6"/>
    <property type="match status" value="1"/>
</dbReference>
<keyword evidence="1" id="KW-1133">Transmembrane helix</keyword>
<feature type="non-terminal residue" evidence="2">
    <location>
        <position position="241"/>
    </location>
</feature>